<accession>A0A9P5TYK3</accession>
<evidence type="ECO:0000313" key="3">
    <source>
        <dbReference type="EMBL" id="KAF9058473.1"/>
    </source>
</evidence>
<dbReference type="EMBL" id="JADNRY010000375">
    <property type="protein sequence ID" value="KAF9058473.1"/>
    <property type="molecule type" value="Genomic_DNA"/>
</dbReference>
<evidence type="ECO:0000259" key="2">
    <source>
        <dbReference type="Pfam" id="PF20151"/>
    </source>
</evidence>
<dbReference type="AlphaFoldDB" id="A0A9P5TYK3"/>
<feature type="transmembrane region" description="Helical" evidence="1">
    <location>
        <begin position="68"/>
        <end position="89"/>
    </location>
</feature>
<protein>
    <recommendedName>
        <fullName evidence="2">DUF6533 domain-containing protein</fullName>
    </recommendedName>
</protein>
<keyword evidence="1" id="KW-0472">Membrane</keyword>
<name>A0A9P5TYK3_9AGAR</name>
<keyword evidence="1" id="KW-1133">Transmembrane helix</keyword>
<feature type="transmembrane region" description="Helical" evidence="1">
    <location>
        <begin position="148"/>
        <end position="170"/>
    </location>
</feature>
<comment type="caution">
    <text evidence="3">The sequence shown here is derived from an EMBL/GenBank/DDBJ whole genome shotgun (WGS) entry which is preliminary data.</text>
</comment>
<keyword evidence="4" id="KW-1185">Reference proteome</keyword>
<evidence type="ECO:0000256" key="1">
    <source>
        <dbReference type="SAM" id="Phobius"/>
    </source>
</evidence>
<dbReference type="Proteomes" id="UP000772434">
    <property type="component" value="Unassembled WGS sequence"/>
</dbReference>
<feature type="transmembrane region" description="Helical" evidence="1">
    <location>
        <begin position="101"/>
        <end position="121"/>
    </location>
</feature>
<gene>
    <name evidence="3" type="ORF">BDP27DRAFT_1432693</name>
</gene>
<evidence type="ECO:0000313" key="4">
    <source>
        <dbReference type="Proteomes" id="UP000772434"/>
    </source>
</evidence>
<feature type="transmembrane region" description="Helical" evidence="1">
    <location>
        <begin position="39"/>
        <end position="56"/>
    </location>
</feature>
<organism evidence="3 4">
    <name type="scientific">Rhodocollybia butyracea</name>
    <dbReference type="NCBI Taxonomy" id="206335"/>
    <lineage>
        <taxon>Eukaryota</taxon>
        <taxon>Fungi</taxon>
        <taxon>Dikarya</taxon>
        <taxon>Basidiomycota</taxon>
        <taxon>Agaricomycotina</taxon>
        <taxon>Agaricomycetes</taxon>
        <taxon>Agaricomycetidae</taxon>
        <taxon>Agaricales</taxon>
        <taxon>Marasmiineae</taxon>
        <taxon>Omphalotaceae</taxon>
        <taxon>Rhodocollybia</taxon>
    </lineage>
</organism>
<dbReference type="InterPro" id="IPR045340">
    <property type="entry name" value="DUF6533"/>
</dbReference>
<dbReference type="Pfam" id="PF20151">
    <property type="entry name" value="DUF6533"/>
    <property type="match status" value="1"/>
</dbReference>
<sequence>MFTITSFVILIYDLLLTFPDEVQFVWTRKLSFVTGLWTVNRYLWPLAYIVVTVAFHDPRWSTQACERYILYPQCVRLVASVVIGTYFILRVYAIYSNSKTVLVISIGALCGLIAVKIWAFLDGTRLDLPPGISGCFLVPKHPSEDRFLYTYLSEVVFDCGIFIGTIVGILRLQEDNSIVNTLLHSLSVSWIRKKYNSRPSILAVLATDGCVYFGLVSAVNLTNVFMYGYAPSTLKDMVASLSTLLSSLLTSRLMLHLFKNPSTLVVSTTDILSTLCSHTQLPQMQFKSCEKNTLEMDPSRDACLTIDNVTWWSSHMIASTSYNS</sequence>
<reference evidence="3" key="1">
    <citation type="submission" date="2020-11" db="EMBL/GenBank/DDBJ databases">
        <authorList>
            <consortium name="DOE Joint Genome Institute"/>
            <person name="Ahrendt S."/>
            <person name="Riley R."/>
            <person name="Andreopoulos W."/>
            <person name="Labutti K."/>
            <person name="Pangilinan J."/>
            <person name="Ruiz-Duenas F.J."/>
            <person name="Barrasa J.M."/>
            <person name="Sanchez-Garcia M."/>
            <person name="Camarero S."/>
            <person name="Miyauchi S."/>
            <person name="Serrano A."/>
            <person name="Linde D."/>
            <person name="Babiker R."/>
            <person name="Drula E."/>
            <person name="Ayuso-Fernandez I."/>
            <person name="Pacheco R."/>
            <person name="Padilla G."/>
            <person name="Ferreira P."/>
            <person name="Barriuso J."/>
            <person name="Kellner H."/>
            <person name="Castanera R."/>
            <person name="Alfaro M."/>
            <person name="Ramirez L."/>
            <person name="Pisabarro A.G."/>
            <person name="Kuo A."/>
            <person name="Tritt A."/>
            <person name="Lipzen A."/>
            <person name="He G."/>
            <person name="Yan M."/>
            <person name="Ng V."/>
            <person name="Cullen D."/>
            <person name="Martin F."/>
            <person name="Rosso M.-N."/>
            <person name="Henrissat B."/>
            <person name="Hibbett D."/>
            <person name="Martinez A.T."/>
            <person name="Grigoriev I.V."/>
        </authorList>
    </citation>
    <scope>NUCLEOTIDE SEQUENCE</scope>
    <source>
        <strain evidence="3">AH 40177</strain>
    </source>
</reference>
<dbReference type="OrthoDB" id="3242376at2759"/>
<keyword evidence="1" id="KW-0812">Transmembrane</keyword>
<feature type="domain" description="DUF6533" evidence="2">
    <location>
        <begin position="3"/>
        <end position="44"/>
    </location>
</feature>
<feature type="transmembrane region" description="Helical" evidence="1">
    <location>
        <begin position="6"/>
        <end position="27"/>
    </location>
</feature>
<proteinExistence type="predicted"/>
<feature type="transmembrane region" description="Helical" evidence="1">
    <location>
        <begin position="201"/>
        <end position="225"/>
    </location>
</feature>